<protein>
    <recommendedName>
        <fullName evidence="4">Tetratricopeptide repeat protein</fullName>
    </recommendedName>
</protein>
<evidence type="ECO:0008006" key="4">
    <source>
        <dbReference type="Google" id="ProtNLM"/>
    </source>
</evidence>
<comment type="caution">
    <text evidence="2">The sequence shown here is derived from an EMBL/GenBank/DDBJ whole genome shotgun (WGS) entry which is preliminary data.</text>
</comment>
<gene>
    <name evidence="2" type="ORF">GCM10009533_39920</name>
</gene>
<name>A0ABP3N8U7_SACER</name>
<evidence type="ECO:0000256" key="1">
    <source>
        <dbReference type="SAM" id="MobiDB-lite"/>
    </source>
</evidence>
<sequence length="119" mass="12401">MEQSGPGEESAEGKPAQAHANAVVLADSRGSVEQAAKILGGALAHEHAGTTAVDRVRAMAYLAELSVRLGDTERARTLLDDVEGWSCRNPKGTRSRSCWSRRANCGSTAVVEAVVGAAL</sequence>
<proteinExistence type="predicted"/>
<feature type="region of interest" description="Disordered" evidence="1">
    <location>
        <begin position="1"/>
        <end position="22"/>
    </location>
</feature>
<dbReference type="Proteomes" id="UP001500729">
    <property type="component" value="Unassembled WGS sequence"/>
</dbReference>
<organism evidence="2 3">
    <name type="scientific">Saccharopolyspora erythraea</name>
    <name type="common">Streptomyces erythraeus</name>
    <dbReference type="NCBI Taxonomy" id="1836"/>
    <lineage>
        <taxon>Bacteria</taxon>
        <taxon>Bacillati</taxon>
        <taxon>Actinomycetota</taxon>
        <taxon>Actinomycetes</taxon>
        <taxon>Pseudonocardiales</taxon>
        <taxon>Pseudonocardiaceae</taxon>
        <taxon>Saccharopolyspora</taxon>
    </lineage>
</organism>
<evidence type="ECO:0000313" key="2">
    <source>
        <dbReference type="EMBL" id="GAA0536718.1"/>
    </source>
</evidence>
<dbReference type="EMBL" id="BAAAGS010000027">
    <property type="protein sequence ID" value="GAA0536718.1"/>
    <property type="molecule type" value="Genomic_DNA"/>
</dbReference>
<keyword evidence="3" id="KW-1185">Reference proteome</keyword>
<reference evidence="3" key="1">
    <citation type="journal article" date="2019" name="Int. J. Syst. Evol. Microbiol.">
        <title>The Global Catalogue of Microorganisms (GCM) 10K type strain sequencing project: providing services to taxonomists for standard genome sequencing and annotation.</title>
        <authorList>
            <consortium name="The Broad Institute Genomics Platform"/>
            <consortium name="The Broad Institute Genome Sequencing Center for Infectious Disease"/>
            <person name="Wu L."/>
            <person name="Ma J."/>
        </authorList>
    </citation>
    <scope>NUCLEOTIDE SEQUENCE [LARGE SCALE GENOMIC DNA]</scope>
    <source>
        <strain evidence="3">JCM 10303</strain>
    </source>
</reference>
<evidence type="ECO:0000313" key="3">
    <source>
        <dbReference type="Proteomes" id="UP001500729"/>
    </source>
</evidence>
<accession>A0ABP3N8U7</accession>